<dbReference type="AlphaFoldDB" id="A1SX50"/>
<dbReference type="HOGENOM" id="CLU_2587173_0_0_6"/>
<organism evidence="1 2">
    <name type="scientific">Psychromonas ingrahamii (strain DSM 17664 / CCUG 51855 / 37)</name>
    <dbReference type="NCBI Taxonomy" id="357804"/>
    <lineage>
        <taxon>Bacteria</taxon>
        <taxon>Pseudomonadati</taxon>
        <taxon>Pseudomonadota</taxon>
        <taxon>Gammaproteobacteria</taxon>
        <taxon>Alteromonadales</taxon>
        <taxon>Psychromonadaceae</taxon>
        <taxon>Psychromonas</taxon>
    </lineage>
</organism>
<dbReference type="Proteomes" id="UP000000639">
    <property type="component" value="Chromosome"/>
</dbReference>
<name>A1SX50_PSYIN</name>
<accession>A1SX50</accession>
<evidence type="ECO:0000313" key="2">
    <source>
        <dbReference type="Proteomes" id="UP000000639"/>
    </source>
</evidence>
<dbReference type="EMBL" id="CP000510">
    <property type="protein sequence ID" value="ABM04065.1"/>
    <property type="molecule type" value="Genomic_DNA"/>
</dbReference>
<reference evidence="1 2" key="1">
    <citation type="submission" date="2007-01" db="EMBL/GenBank/DDBJ databases">
        <title>Complete sequence of Psychromonas ingrahamii 37.</title>
        <authorList>
            <consortium name="US DOE Joint Genome Institute"/>
            <person name="Copeland A."/>
            <person name="Lucas S."/>
            <person name="Lapidus A."/>
            <person name="Barry K."/>
            <person name="Detter J.C."/>
            <person name="Glavina del Rio T."/>
            <person name="Hammon N."/>
            <person name="Israni S."/>
            <person name="Dalin E."/>
            <person name="Tice H."/>
            <person name="Pitluck S."/>
            <person name="Thompson L.S."/>
            <person name="Brettin T."/>
            <person name="Bruce D."/>
            <person name="Han C."/>
            <person name="Tapia R."/>
            <person name="Schmutz J."/>
            <person name="Larimer F."/>
            <person name="Land M."/>
            <person name="Hauser L."/>
            <person name="Kyrpides N."/>
            <person name="Ivanova N."/>
            <person name="Staley J."/>
            <person name="Richardson P."/>
        </authorList>
    </citation>
    <scope>NUCLEOTIDE SEQUENCE [LARGE SCALE GENOMIC DNA]</scope>
    <source>
        <strain evidence="1 2">37</strain>
    </source>
</reference>
<dbReference type="KEGG" id="pin:Ping_2324"/>
<protein>
    <submittedName>
        <fullName evidence="1">Uncharacterized protein</fullName>
    </submittedName>
</protein>
<gene>
    <name evidence="1" type="ordered locus">Ping_2324</name>
</gene>
<keyword evidence="2" id="KW-1185">Reference proteome</keyword>
<evidence type="ECO:0000313" key="1">
    <source>
        <dbReference type="EMBL" id="ABM04065.1"/>
    </source>
</evidence>
<dbReference type="STRING" id="357804.Ping_2324"/>
<sequence length="80" mass="9272">MNNNNNNNNNNNHNDLLVLKNFHVVGSLVSGAYSNGETQRLRLENIFKAQYEEIDILSDLKDVASRAKIMRKWTKKRNIN</sequence>
<proteinExistence type="predicted"/>